<name>A0A077DC14_9BURK</name>
<dbReference type="OrthoDB" id="56388at2"/>
<evidence type="ECO:0000313" key="2">
    <source>
        <dbReference type="Proteomes" id="UP000028945"/>
    </source>
</evidence>
<dbReference type="eggNOG" id="COG2909">
    <property type="taxonomic scope" value="Bacteria"/>
</dbReference>
<dbReference type="HOGENOM" id="CLU_780273_0_0_4"/>
<gene>
    <name evidence="1" type="ORF">IX83_01690</name>
</gene>
<organism evidence="1 2">
    <name type="scientific">Basilea psittacipulmonis DSM 24701</name>
    <dbReference type="NCBI Taxonomy" id="1072685"/>
    <lineage>
        <taxon>Bacteria</taxon>
        <taxon>Pseudomonadati</taxon>
        <taxon>Pseudomonadota</taxon>
        <taxon>Betaproteobacteria</taxon>
        <taxon>Burkholderiales</taxon>
        <taxon>Alcaligenaceae</taxon>
        <taxon>Basilea</taxon>
    </lineage>
</organism>
<reference evidence="1 2" key="1">
    <citation type="journal article" date="2014" name="BMC Genomics">
        <title>A genomic perspective on a new bacterial genus and species from the Alcaligenaceae family, Basilea psittacipulmonis.</title>
        <authorList>
            <person name="Whiteson K.L."/>
            <person name="Hernandez D."/>
            <person name="Lazarevic V."/>
            <person name="Gaia N."/>
            <person name="Farinelli L."/>
            <person name="Francois P."/>
            <person name="Pilo P."/>
            <person name="Frey J."/>
            <person name="Schrenzel J."/>
        </authorList>
    </citation>
    <scope>NUCLEOTIDE SEQUENCE [LARGE SCALE GENOMIC DNA]</scope>
    <source>
        <strain evidence="1 2">DSM 24701</strain>
    </source>
</reference>
<dbReference type="AlphaFoldDB" id="A0A077DC14"/>
<dbReference type="STRING" id="1072685.IX83_01690"/>
<dbReference type="Proteomes" id="UP000028945">
    <property type="component" value="Chromosome"/>
</dbReference>
<dbReference type="KEGG" id="bpsi:IX83_01690"/>
<dbReference type="RefSeq" id="WP_038498419.1">
    <property type="nucleotide sequence ID" value="NZ_AFWK01000114.1"/>
</dbReference>
<evidence type="ECO:0008006" key="3">
    <source>
        <dbReference type="Google" id="ProtNLM"/>
    </source>
</evidence>
<accession>A0A077DC14</accession>
<proteinExistence type="predicted"/>
<protein>
    <recommendedName>
        <fullName evidence="3">Tetratricopeptide repeat protein</fullName>
    </recommendedName>
</protein>
<keyword evidence="2" id="KW-1185">Reference proteome</keyword>
<dbReference type="EMBL" id="CP009238">
    <property type="protein sequence ID" value="AIL32194.1"/>
    <property type="molecule type" value="Genomic_DNA"/>
</dbReference>
<sequence length="344" mass="39882">MTERIDEIKAEIKPLSIAEQEQRLIAYFNEAIEAKEFALAEKIALLIVGEEQGQPYRVHLRLFCLEYLLSRLVNGKDDSPLAKFLYHDKLMHILWRFKWVVAVLPRDFSISREEIEANIAKMKDFYEQLGGISSVPVYKVGMLQAILMGDEAKAKEYYHLWQDSPKDEEMEDCPACELSDHVYYLYFIKDYEKAVEMAVPLMNGELSCGEVPHITYSSVIFSLIELGRIQEAKKLLPKAIAAVNEQSLCILNQIPLLMEAAARLKEYEYLNEMIDRYQETIIDASDEYDILRLFFALSLFDEETAEKTREFAKVCDERNGNLYHQQYLSALTRKDLQGQDIKLS</sequence>
<evidence type="ECO:0000313" key="1">
    <source>
        <dbReference type="EMBL" id="AIL32194.1"/>
    </source>
</evidence>